<dbReference type="InterPro" id="IPR002105">
    <property type="entry name" value="Dockerin_1_rpt"/>
</dbReference>
<organism evidence="2">
    <name type="scientific">marine metagenome</name>
    <dbReference type="NCBI Taxonomy" id="408172"/>
    <lineage>
        <taxon>unclassified sequences</taxon>
        <taxon>metagenomes</taxon>
        <taxon>ecological metagenomes</taxon>
    </lineage>
</organism>
<protein>
    <recommendedName>
        <fullName evidence="1">Dockerin domain-containing protein</fullName>
    </recommendedName>
</protein>
<evidence type="ECO:0000259" key="1">
    <source>
        <dbReference type="PROSITE" id="PS51766"/>
    </source>
</evidence>
<gene>
    <name evidence="2" type="ORF">METZ01_LOCUS330743</name>
</gene>
<feature type="domain" description="Dockerin" evidence="1">
    <location>
        <begin position="125"/>
        <end position="182"/>
    </location>
</feature>
<dbReference type="CDD" id="cd14256">
    <property type="entry name" value="Dockerin_I"/>
    <property type="match status" value="1"/>
</dbReference>
<dbReference type="SUPFAM" id="SSF63446">
    <property type="entry name" value="Type I dockerin domain"/>
    <property type="match status" value="1"/>
</dbReference>
<dbReference type="EMBL" id="UINC01110403">
    <property type="protein sequence ID" value="SVC77889.1"/>
    <property type="molecule type" value="Genomic_DNA"/>
</dbReference>
<accession>A0A382PX08</accession>
<name>A0A382PX08_9ZZZZ</name>
<dbReference type="PROSITE" id="PS00018">
    <property type="entry name" value="EF_HAND_1"/>
    <property type="match status" value="1"/>
</dbReference>
<dbReference type="PROSITE" id="PS51766">
    <property type="entry name" value="DOCKERIN"/>
    <property type="match status" value="1"/>
</dbReference>
<proteinExistence type="predicted"/>
<feature type="non-terminal residue" evidence="2">
    <location>
        <position position="1"/>
    </location>
</feature>
<dbReference type="AlphaFoldDB" id="A0A382PX08"/>
<dbReference type="Gene3D" id="1.10.1330.10">
    <property type="entry name" value="Dockerin domain"/>
    <property type="match status" value="1"/>
</dbReference>
<dbReference type="InterPro" id="IPR036439">
    <property type="entry name" value="Dockerin_dom_sf"/>
</dbReference>
<sequence length="182" mass="19494">GTYDFQFVLHSNGDIDLNYRDMSGYTTSATIGMQNETGLDGLQVTYNNAYVQSQLSLNYRMSDDAEWLSLSGNLSGDLVYGENADIDITAQASDLIVGEYSGEITISSNSQSAVTIPVSLLVLDNNGLLGDVNGDGLLNVLDVVTLVNIILNNDDYILAGDMNQDGALDVLDIVTLVNIILS</sequence>
<reference evidence="2" key="1">
    <citation type="submission" date="2018-05" db="EMBL/GenBank/DDBJ databases">
        <authorList>
            <person name="Lanie J.A."/>
            <person name="Ng W.-L."/>
            <person name="Kazmierczak K.M."/>
            <person name="Andrzejewski T.M."/>
            <person name="Davidsen T.M."/>
            <person name="Wayne K.J."/>
            <person name="Tettelin H."/>
            <person name="Glass J.I."/>
            <person name="Rusch D."/>
            <person name="Podicherti R."/>
            <person name="Tsui H.-C.T."/>
            <person name="Winkler M.E."/>
        </authorList>
    </citation>
    <scope>NUCLEOTIDE SEQUENCE</scope>
</reference>
<dbReference type="InterPro" id="IPR016134">
    <property type="entry name" value="Dockerin_dom"/>
</dbReference>
<dbReference type="InterPro" id="IPR018247">
    <property type="entry name" value="EF_Hand_1_Ca_BS"/>
</dbReference>
<evidence type="ECO:0000313" key="2">
    <source>
        <dbReference type="EMBL" id="SVC77889.1"/>
    </source>
</evidence>
<dbReference type="GO" id="GO:0004553">
    <property type="term" value="F:hydrolase activity, hydrolyzing O-glycosyl compounds"/>
    <property type="evidence" value="ECO:0007669"/>
    <property type="project" value="InterPro"/>
</dbReference>
<dbReference type="Pfam" id="PF00404">
    <property type="entry name" value="Dockerin_1"/>
    <property type="match status" value="1"/>
</dbReference>
<dbReference type="GO" id="GO:0000272">
    <property type="term" value="P:polysaccharide catabolic process"/>
    <property type="evidence" value="ECO:0007669"/>
    <property type="project" value="InterPro"/>
</dbReference>